<evidence type="ECO:0000256" key="1">
    <source>
        <dbReference type="SAM" id="MobiDB-lite"/>
    </source>
</evidence>
<comment type="caution">
    <text evidence="2">The sequence shown here is derived from an EMBL/GenBank/DDBJ whole genome shotgun (WGS) entry which is preliminary data.</text>
</comment>
<dbReference type="EMBL" id="AKVJ01000020">
    <property type="protein sequence ID" value="EIW19431.1"/>
    <property type="molecule type" value="Genomic_DNA"/>
</dbReference>
<feature type="compositionally biased region" description="Basic and acidic residues" evidence="1">
    <location>
        <begin position="203"/>
        <end position="222"/>
    </location>
</feature>
<feature type="compositionally biased region" description="Basic and acidic residues" evidence="1">
    <location>
        <begin position="162"/>
        <end position="180"/>
    </location>
</feature>
<gene>
    <name evidence="2" type="ORF">FB4_2845</name>
</gene>
<sequence>MTQQYYLRARFYNPVIARFTQEDEYRGDGLNLYAYCANNPVVYYDPSGYASECLKDAYKKQREQQSQSGREDYDSQAAKKDAYENAKNQVAEQKANQPQKPKAEVPEESSNANKSYQTYTKTNPQTGEVYSGRTSGTGTPLENVRRRDVNHHINDKGFGPAELDKSSTNRDAIRGREQQLIDKFGGAKSKDGTSGNQINGISDKNKKRERYFDATDEEFGKI</sequence>
<dbReference type="PATRIC" id="fig|1149862.3.peg.1397"/>
<accession>I9LGE8</accession>
<feature type="region of interest" description="Disordered" evidence="1">
    <location>
        <begin position="61"/>
        <end position="222"/>
    </location>
</feature>
<organism evidence="2 3">
    <name type="scientific">Pelosinus fermentans B4</name>
    <dbReference type="NCBI Taxonomy" id="1149862"/>
    <lineage>
        <taxon>Bacteria</taxon>
        <taxon>Bacillati</taxon>
        <taxon>Bacillota</taxon>
        <taxon>Negativicutes</taxon>
        <taxon>Selenomonadales</taxon>
        <taxon>Sporomusaceae</taxon>
        <taxon>Pelosinus</taxon>
    </lineage>
</organism>
<protein>
    <submittedName>
        <fullName evidence="2">RHS repeat-associated core domain-containing protein</fullName>
    </submittedName>
</protein>
<name>I9LGE8_9FIRM</name>
<reference evidence="2 3" key="1">
    <citation type="journal article" date="2012" name="J. Bacteriol.">
        <title>Draft Genome Sequences for Two Metal-Reducing Pelosinus fermentans Strains Isolated from a Cr(VI)-Contaminated Site and for Type Strain R7.</title>
        <authorList>
            <person name="Brown S.D."/>
            <person name="Podar M."/>
            <person name="Klingeman D.M."/>
            <person name="Johnson C.M."/>
            <person name="Yang Z.K."/>
            <person name="Utturkar S.M."/>
            <person name="Land M.L."/>
            <person name="Mosher J.J."/>
            <person name="Hurt R.A.Jr."/>
            <person name="Phelps T.J."/>
            <person name="Palumbo A.V."/>
            <person name="Arkin A.P."/>
            <person name="Hazen T.C."/>
            <person name="Elias D.A."/>
        </authorList>
    </citation>
    <scope>NUCLEOTIDE SEQUENCE [LARGE SCALE GENOMIC DNA]</scope>
    <source>
        <strain evidence="2 3">B4</strain>
    </source>
</reference>
<evidence type="ECO:0000313" key="2">
    <source>
        <dbReference type="EMBL" id="EIW19431.1"/>
    </source>
</evidence>
<feature type="compositionally biased region" description="Basic and acidic residues" evidence="1">
    <location>
        <begin position="61"/>
        <end position="84"/>
    </location>
</feature>
<feature type="compositionally biased region" description="Polar residues" evidence="1">
    <location>
        <begin position="108"/>
        <end position="140"/>
    </location>
</feature>
<proteinExistence type="predicted"/>
<dbReference type="Proteomes" id="UP000004324">
    <property type="component" value="Unassembled WGS sequence"/>
</dbReference>
<keyword evidence="3" id="KW-1185">Reference proteome</keyword>
<evidence type="ECO:0000313" key="3">
    <source>
        <dbReference type="Proteomes" id="UP000004324"/>
    </source>
</evidence>
<feature type="compositionally biased region" description="Polar residues" evidence="1">
    <location>
        <begin position="192"/>
        <end position="202"/>
    </location>
</feature>
<dbReference type="OrthoDB" id="513777at2"/>
<dbReference type="NCBIfam" id="TIGR03696">
    <property type="entry name" value="Rhs_assc_core"/>
    <property type="match status" value="1"/>
</dbReference>
<dbReference type="InterPro" id="IPR022385">
    <property type="entry name" value="Rhs_assc_core"/>
</dbReference>
<feature type="compositionally biased region" description="Polar residues" evidence="1">
    <location>
        <begin position="86"/>
        <end position="99"/>
    </location>
</feature>
<feature type="compositionally biased region" description="Basic and acidic residues" evidence="1">
    <location>
        <begin position="143"/>
        <end position="155"/>
    </location>
</feature>
<dbReference type="Gene3D" id="2.180.10.10">
    <property type="entry name" value="RHS repeat-associated core"/>
    <property type="match status" value="1"/>
</dbReference>
<dbReference type="AlphaFoldDB" id="I9LGE8"/>